<dbReference type="InterPro" id="IPR009057">
    <property type="entry name" value="Homeodomain-like_sf"/>
</dbReference>
<evidence type="ECO:0000313" key="5">
    <source>
        <dbReference type="EMBL" id="RVT60843.1"/>
    </source>
</evidence>
<keyword evidence="3" id="KW-0804">Transcription</keyword>
<organism evidence="5 6">
    <name type="scientific">Niallia taxi</name>
    <dbReference type="NCBI Taxonomy" id="2499688"/>
    <lineage>
        <taxon>Bacteria</taxon>
        <taxon>Bacillati</taxon>
        <taxon>Bacillota</taxon>
        <taxon>Bacilli</taxon>
        <taxon>Bacillales</taxon>
        <taxon>Bacillaceae</taxon>
        <taxon>Niallia</taxon>
    </lineage>
</organism>
<evidence type="ECO:0000256" key="1">
    <source>
        <dbReference type="ARBA" id="ARBA00023015"/>
    </source>
</evidence>
<protein>
    <submittedName>
        <fullName evidence="5">Helix-turn-helix domain-containing protein</fullName>
    </submittedName>
</protein>
<accession>A0A3S3SJE2</accession>
<gene>
    <name evidence="5" type="ORF">EM808_16605</name>
</gene>
<feature type="domain" description="HTH araC/xylS-type" evidence="4">
    <location>
        <begin position="313"/>
        <end position="411"/>
    </location>
</feature>
<reference evidence="5 6" key="1">
    <citation type="submission" date="2019-01" db="EMBL/GenBank/DDBJ databases">
        <title>Bacillus sp. M5HDSG1-1, whole genome shotgun sequence.</title>
        <authorList>
            <person name="Tuo L."/>
        </authorList>
    </citation>
    <scope>NUCLEOTIDE SEQUENCE [LARGE SCALE GENOMIC DNA]</scope>
    <source>
        <strain evidence="5 6">M5HDSG1-1</strain>
    </source>
</reference>
<dbReference type="GO" id="GO:0043565">
    <property type="term" value="F:sequence-specific DNA binding"/>
    <property type="evidence" value="ECO:0007669"/>
    <property type="project" value="InterPro"/>
</dbReference>
<keyword evidence="6" id="KW-1185">Reference proteome</keyword>
<dbReference type="PANTHER" id="PTHR43280">
    <property type="entry name" value="ARAC-FAMILY TRANSCRIPTIONAL REGULATOR"/>
    <property type="match status" value="1"/>
</dbReference>
<dbReference type="PANTHER" id="PTHR43280:SF34">
    <property type="entry name" value="ARAC-FAMILY TRANSCRIPTIONAL REGULATOR"/>
    <property type="match status" value="1"/>
</dbReference>
<evidence type="ECO:0000259" key="4">
    <source>
        <dbReference type="PROSITE" id="PS01124"/>
    </source>
</evidence>
<dbReference type="InterPro" id="IPR018060">
    <property type="entry name" value="HTH_AraC"/>
</dbReference>
<dbReference type="Pfam" id="PF12833">
    <property type="entry name" value="HTH_18"/>
    <property type="match status" value="1"/>
</dbReference>
<evidence type="ECO:0000313" key="6">
    <source>
        <dbReference type="Proteomes" id="UP000288024"/>
    </source>
</evidence>
<name>A0A3S3SJE2_9BACI</name>
<dbReference type="SMART" id="SM00342">
    <property type="entry name" value="HTH_ARAC"/>
    <property type="match status" value="1"/>
</dbReference>
<dbReference type="AlphaFoldDB" id="A0A3S3SJE2"/>
<dbReference type="GO" id="GO:0003700">
    <property type="term" value="F:DNA-binding transcription factor activity"/>
    <property type="evidence" value="ECO:0007669"/>
    <property type="project" value="InterPro"/>
</dbReference>
<dbReference type="SUPFAM" id="SSF46689">
    <property type="entry name" value="Homeodomain-like"/>
    <property type="match status" value="2"/>
</dbReference>
<keyword evidence="1" id="KW-0805">Transcription regulation</keyword>
<evidence type="ECO:0000256" key="2">
    <source>
        <dbReference type="ARBA" id="ARBA00023125"/>
    </source>
</evidence>
<dbReference type="Proteomes" id="UP000288024">
    <property type="component" value="Unassembled WGS sequence"/>
</dbReference>
<keyword evidence="2" id="KW-0238">DNA-binding</keyword>
<evidence type="ECO:0000256" key="3">
    <source>
        <dbReference type="ARBA" id="ARBA00023163"/>
    </source>
</evidence>
<dbReference type="RefSeq" id="WP_127739315.1">
    <property type="nucleotide sequence ID" value="NZ_CP196003.1"/>
</dbReference>
<proteinExistence type="predicted"/>
<dbReference type="PROSITE" id="PS01124">
    <property type="entry name" value="HTH_ARAC_FAMILY_2"/>
    <property type="match status" value="1"/>
</dbReference>
<dbReference type="Gene3D" id="1.10.10.60">
    <property type="entry name" value="Homeodomain-like"/>
    <property type="match status" value="2"/>
</dbReference>
<dbReference type="EMBL" id="RZTZ01000006">
    <property type="protein sequence ID" value="RVT60843.1"/>
    <property type="molecule type" value="Genomic_DNA"/>
</dbReference>
<comment type="caution">
    <text evidence="5">The sequence shown here is derived from an EMBL/GenBank/DDBJ whole genome shotgun (WGS) entry which is preliminary data.</text>
</comment>
<sequence length="421" mass="48653">MDQTFREIGLEFGCTLINETTNIPISVLDKQGKLILHYSSNLPHNPTFSSYEEHLKSINLSEKEKTLPIMCSTIFQEQFVLIPIVQNHTYIGTIFLGPTVFANPSEVMLNNRFKANDLGELTPKVKDYLYTLPVISKWKLIKSSILLSYVLFKEKFDISEIMEINLYSIDSFHQHHVSDKSISDLRQNSSFHHDPAAEKKLYQYITDGNKEDLIIYYKAFHRRSDFEFGVLSKQCEIRSHKNLKIAGITLATRAAIAGGLNPEIAYTLGDKYIQDIEELHSINEVETLTESAYLDFAERVYKGKRQQSSKTISDCKHYIFKYIYENISLAVLADYVSMNPKYLSNLFKKEVGISVTEYIQQSKIDEAIKLMIFSNYSLSEIYTLLNFTDQSYFTKVFKKFTGFTPKQYIKNNIGKEKNLNF</sequence>